<feature type="region of interest" description="Disordered" evidence="1">
    <location>
        <begin position="73"/>
        <end position="99"/>
    </location>
</feature>
<sequence>MGKPDLLNNRVTNLTIIVIHLTTLAKKVIKWGKPLLTTVSLSKTNFGFNCVKGYQCIQLKFNGKIVQPHNFYSHSPPHKHRKHNASISAIKTPQASETA</sequence>
<feature type="compositionally biased region" description="Polar residues" evidence="1">
    <location>
        <begin position="85"/>
        <end position="99"/>
    </location>
</feature>
<evidence type="ECO:0000256" key="1">
    <source>
        <dbReference type="SAM" id="MobiDB-lite"/>
    </source>
</evidence>
<proteinExistence type="predicted"/>
<name>A0A2D4I3T4_MICLE</name>
<dbReference type="EMBL" id="IACK01078275">
    <property type="protein sequence ID" value="LAA78856.1"/>
    <property type="molecule type" value="Transcribed_RNA"/>
</dbReference>
<reference evidence="2" key="2">
    <citation type="submission" date="2017-11" db="EMBL/GenBank/DDBJ databases">
        <title>Coralsnake Venomics: Analyses of Venom Gland Transcriptomes and Proteomes of Six Brazilian Taxa.</title>
        <authorList>
            <person name="Aird S.D."/>
            <person name="Jorge da Silva N."/>
            <person name="Qiu L."/>
            <person name="Villar-Briones A."/>
            <person name="Aparecida-Saddi V."/>
            <person name="Campos-Telles M.P."/>
            <person name="Grau M."/>
            <person name="Mikheyev A.S."/>
        </authorList>
    </citation>
    <scope>NUCLEOTIDE SEQUENCE</scope>
    <source>
        <tissue evidence="2">Venom_gland</tissue>
    </source>
</reference>
<organism evidence="2">
    <name type="scientific">Micrurus lemniscatus lemniscatus</name>
    <dbReference type="NCBI Taxonomy" id="129467"/>
    <lineage>
        <taxon>Eukaryota</taxon>
        <taxon>Metazoa</taxon>
        <taxon>Chordata</taxon>
        <taxon>Craniata</taxon>
        <taxon>Vertebrata</taxon>
        <taxon>Euteleostomi</taxon>
        <taxon>Lepidosauria</taxon>
        <taxon>Squamata</taxon>
        <taxon>Bifurcata</taxon>
        <taxon>Unidentata</taxon>
        <taxon>Episquamata</taxon>
        <taxon>Toxicofera</taxon>
        <taxon>Serpentes</taxon>
        <taxon>Colubroidea</taxon>
        <taxon>Elapidae</taxon>
        <taxon>Elapinae</taxon>
        <taxon>Micrurus</taxon>
    </lineage>
</organism>
<protein>
    <submittedName>
        <fullName evidence="2">Uncharacterized protein</fullName>
    </submittedName>
</protein>
<accession>A0A2D4I3T4</accession>
<dbReference type="AlphaFoldDB" id="A0A2D4I3T4"/>
<evidence type="ECO:0000313" key="2">
    <source>
        <dbReference type="EMBL" id="LAA78856.1"/>
    </source>
</evidence>
<reference evidence="2" key="1">
    <citation type="submission" date="2017-07" db="EMBL/GenBank/DDBJ databases">
        <authorList>
            <person name="Mikheyev A."/>
            <person name="Grau M."/>
        </authorList>
    </citation>
    <scope>NUCLEOTIDE SEQUENCE</scope>
    <source>
        <tissue evidence="2">Venom_gland</tissue>
    </source>
</reference>